<dbReference type="Proteomes" id="UP000652847">
    <property type="component" value="Unassembled WGS sequence"/>
</dbReference>
<feature type="domain" description="Putative Se/S carrier protein-like" evidence="1">
    <location>
        <begin position="3"/>
        <end position="52"/>
    </location>
</feature>
<comment type="caution">
    <text evidence="2">The sequence shown here is derived from an EMBL/GenBank/DDBJ whole genome shotgun (WGS) entry which is preliminary data.</text>
</comment>
<organism evidence="2 3">
    <name type="scientific">Blautia segnis</name>
    <dbReference type="NCBI Taxonomy" id="2763030"/>
    <lineage>
        <taxon>Bacteria</taxon>
        <taxon>Bacillati</taxon>
        <taxon>Bacillota</taxon>
        <taxon>Clostridia</taxon>
        <taxon>Lachnospirales</taxon>
        <taxon>Lachnospiraceae</taxon>
        <taxon>Blautia</taxon>
    </lineage>
</organism>
<gene>
    <name evidence="2" type="ORF">H8S54_00740</name>
</gene>
<proteinExistence type="predicted"/>
<reference evidence="2 3" key="1">
    <citation type="submission" date="2020-08" db="EMBL/GenBank/DDBJ databases">
        <title>Genome public.</title>
        <authorList>
            <person name="Liu C."/>
            <person name="Sun Q."/>
        </authorList>
    </citation>
    <scope>NUCLEOTIDE SEQUENCE [LARGE SCALE GENOMIC DNA]</scope>
    <source>
        <strain evidence="2 3">BX17</strain>
    </source>
</reference>
<evidence type="ECO:0000259" key="1">
    <source>
        <dbReference type="Pfam" id="PF11823"/>
    </source>
</evidence>
<evidence type="ECO:0000313" key="2">
    <source>
        <dbReference type="EMBL" id="MBC5649682.1"/>
    </source>
</evidence>
<name>A0A8I0ACM0_9FIRM</name>
<keyword evidence="3" id="KW-1185">Reference proteome</keyword>
<evidence type="ECO:0000313" key="3">
    <source>
        <dbReference type="Proteomes" id="UP000652847"/>
    </source>
</evidence>
<dbReference type="InterPro" id="IPR021778">
    <property type="entry name" value="Se/S_carrier-like"/>
</dbReference>
<accession>A0A8I0ACM0</accession>
<dbReference type="RefSeq" id="WP_021925329.1">
    <property type="nucleotide sequence ID" value="NZ_JACOOT010000003.1"/>
</dbReference>
<dbReference type="EMBL" id="JACOOT010000003">
    <property type="protein sequence ID" value="MBC5649682.1"/>
    <property type="molecule type" value="Genomic_DNA"/>
</dbReference>
<protein>
    <submittedName>
        <fullName evidence="2">DUF3343 domain-containing protein</fullName>
    </submittedName>
</protein>
<sequence length="80" mass="9009">MEDYIATFFSHFGAMAFKKKCDKEGYPAVIMPVPRNLSSSCGTCVKFTGTAEKARNWNSDELEQLAQVLENGTFQVIWHS</sequence>
<dbReference type="AlphaFoldDB" id="A0A8I0ACM0"/>
<dbReference type="Pfam" id="PF11823">
    <property type="entry name" value="Se_S_carrier"/>
    <property type="match status" value="1"/>
</dbReference>